<dbReference type="InterPro" id="IPR011610">
    <property type="entry name" value="SAM_mthyl_Trfase_ML2640-like"/>
</dbReference>
<proteinExistence type="inferred from homology"/>
<evidence type="ECO:0000256" key="3">
    <source>
        <dbReference type="ARBA" id="ARBA00022603"/>
    </source>
</evidence>
<evidence type="ECO:0000256" key="7">
    <source>
        <dbReference type="SAM" id="MobiDB-lite"/>
    </source>
</evidence>
<dbReference type="OrthoDB" id="9806164at2"/>
<name>A0A6P2BWF0_9ACTN</name>
<dbReference type="EC" id="2.1.1.-" evidence="6"/>
<keyword evidence="3 6" id="KW-0489">Methyltransferase</keyword>
<dbReference type="SUPFAM" id="SSF53335">
    <property type="entry name" value="S-adenosyl-L-methionine-dependent methyltransferases"/>
    <property type="match status" value="1"/>
</dbReference>
<dbReference type="Proteomes" id="UP000460272">
    <property type="component" value="Unassembled WGS sequence"/>
</dbReference>
<feature type="region of interest" description="Disordered" evidence="7">
    <location>
        <begin position="254"/>
        <end position="308"/>
    </location>
</feature>
<dbReference type="RefSeq" id="WP_145855872.1">
    <property type="nucleotide sequence ID" value="NZ_RPFW01000004.1"/>
</dbReference>
<comment type="similarity">
    <text evidence="2 6">Belongs to the UPF0677 family.</text>
</comment>
<keyword evidence="9" id="KW-1185">Reference proteome</keyword>
<evidence type="ECO:0000256" key="6">
    <source>
        <dbReference type="RuleBase" id="RU362030"/>
    </source>
</evidence>
<dbReference type="PANTHER" id="PTHR43619">
    <property type="entry name" value="S-ADENOSYL-L-METHIONINE-DEPENDENT METHYLTRANSFERASE YKTD-RELATED"/>
    <property type="match status" value="1"/>
</dbReference>
<organism evidence="8 9">
    <name type="scientific">Trebonia kvetii</name>
    <dbReference type="NCBI Taxonomy" id="2480626"/>
    <lineage>
        <taxon>Bacteria</taxon>
        <taxon>Bacillati</taxon>
        <taxon>Actinomycetota</taxon>
        <taxon>Actinomycetes</taxon>
        <taxon>Streptosporangiales</taxon>
        <taxon>Treboniaceae</taxon>
        <taxon>Trebonia</taxon>
    </lineage>
</organism>
<protein>
    <recommendedName>
        <fullName evidence="6">S-adenosyl-L-methionine-dependent methyltransferase</fullName>
        <ecNumber evidence="6">2.1.1.-</ecNumber>
    </recommendedName>
</protein>
<dbReference type="GO" id="GO:0032259">
    <property type="term" value="P:methylation"/>
    <property type="evidence" value="ECO:0007669"/>
    <property type="project" value="UniProtKB-KW"/>
</dbReference>
<dbReference type="PANTHER" id="PTHR43619:SF2">
    <property type="entry name" value="S-ADENOSYL-L-METHIONINE-DEPENDENT METHYLTRANSFERASES SUPERFAMILY PROTEIN"/>
    <property type="match status" value="1"/>
</dbReference>
<keyword evidence="5 6" id="KW-0949">S-adenosyl-L-methionine</keyword>
<reference evidence="8 9" key="1">
    <citation type="submission" date="2018-11" db="EMBL/GenBank/DDBJ databases">
        <title>Trebonia kvetii gen.nov., sp.nov., a novel acidophilic actinobacterium, and proposal of the new actinobacterial family Treboniaceae fam. nov.</title>
        <authorList>
            <person name="Rapoport D."/>
            <person name="Sagova-Mareckova M."/>
            <person name="Sedlacek I."/>
            <person name="Provaznik J."/>
            <person name="Kralova S."/>
            <person name="Pavlinic D."/>
            <person name="Benes V."/>
            <person name="Kopecky J."/>
        </authorList>
    </citation>
    <scope>NUCLEOTIDE SEQUENCE [LARGE SCALE GENOMIC DNA]</scope>
    <source>
        <strain evidence="8 9">15Tr583</strain>
    </source>
</reference>
<evidence type="ECO:0000256" key="1">
    <source>
        <dbReference type="ARBA" id="ARBA00003907"/>
    </source>
</evidence>
<dbReference type="Pfam" id="PF04072">
    <property type="entry name" value="LCM"/>
    <property type="match status" value="1"/>
</dbReference>
<sequence length="308" mass="32687">MREGTASHTARNVAARRLEFARIEAAYGDPAADDALTSDVADGLTPEHNRMHEYLRARTAFFDRVVVTALDRGVSQVVIGGAGYDGRAFRYAKPGVRWFEVDHPATQSDKRERIARLGLDAAHIAFIAADFTADPVAARLREAGLDQARPALFLFEGVAVYLERPVIERVLAEFRAVTAPGALLAISVSTGAASATRAAFQRRVAELGEPARSMLNPAEAAVLLSAAGWQVSPAGGRQESAGLLLARAADPERARVPPVAGQEQARATPAVGQEQAHASPAVDTERVPATPSRPQSPSAPPRQGVAPR</sequence>
<evidence type="ECO:0000313" key="9">
    <source>
        <dbReference type="Proteomes" id="UP000460272"/>
    </source>
</evidence>
<comment type="function">
    <text evidence="1 6">Exhibits S-adenosyl-L-methionine-dependent methyltransferase activity.</text>
</comment>
<accession>A0A6P2BWF0</accession>
<evidence type="ECO:0000313" key="8">
    <source>
        <dbReference type="EMBL" id="TVZ03268.1"/>
    </source>
</evidence>
<dbReference type="InterPro" id="IPR029063">
    <property type="entry name" value="SAM-dependent_MTases_sf"/>
</dbReference>
<dbReference type="AlphaFoldDB" id="A0A6P2BWF0"/>
<dbReference type="Gene3D" id="3.40.50.150">
    <property type="entry name" value="Vaccinia Virus protein VP39"/>
    <property type="match status" value="1"/>
</dbReference>
<evidence type="ECO:0000256" key="2">
    <source>
        <dbReference type="ARBA" id="ARBA00008138"/>
    </source>
</evidence>
<dbReference type="InterPro" id="IPR007213">
    <property type="entry name" value="Ppm1/Ppm2/Tcmp"/>
</dbReference>
<gene>
    <name evidence="8" type="ORF">EAS64_22870</name>
</gene>
<comment type="caution">
    <text evidence="8">The sequence shown here is derived from an EMBL/GenBank/DDBJ whole genome shotgun (WGS) entry which is preliminary data.</text>
</comment>
<evidence type="ECO:0000256" key="5">
    <source>
        <dbReference type="ARBA" id="ARBA00022691"/>
    </source>
</evidence>
<dbReference type="EMBL" id="RPFW01000004">
    <property type="protein sequence ID" value="TVZ03268.1"/>
    <property type="molecule type" value="Genomic_DNA"/>
</dbReference>
<dbReference type="NCBIfam" id="TIGR00027">
    <property type="entry name" value="mthyl_TIGR00027"/>
    <property type="match status" value="1"/>
</dbReference>
<keyword evidence="4 8" id="KW-0808">Transferase</keyword>
<dbReference type="GO" id="GO:0008168">
    <property type="term" value="F:methyltransferase activity"/>
    <property type="evidence" value="ECO:0007669"/>
    <property type="project" value="UniProtKB-UniRule"/>
</dbReference>
<evidence type="ECO:0000256" key="4">
    <source>
        <dbReference type="ARBA" id="ARBA00022679"/>
    </source>
</evidence>